<keyword evidence="2 4" id="KW-0328">Glycosyltransferase</keyword>
<dbReference type="Pfam" id="PF00201">
    <property type="entry name" value="UDPGT"/>
    <property type="match status" value="1"/>
</dbReference>
<dbReference type="Proteomes" id="UP001152562">
    <property type="component" value="Unassembled WGS sequence"/>
</dbReference>
<dbReference type="PANTHER" id="PTHR48043:SF159">
    <property type="entry name" value="EG:EG0003.4 PROTEIN-RELATED"/>
    <property type="match status" value="1"/>
</dbReference>
<gene>
    <name evidence="6" type="ORF">PIBRA_LOCUS10563</name>
</gene>
<dbReference type="InterPro" id="IPR002213">
    <property type="entry name" value="UDP_glucos_trans"/>
</dbReference>
<dbReference type="FunFam" id="3.40.50.2000:FF:000021">
    <property type="entry name" value="UDP-glucuronosyltransferase"/>
    <property type="match status" value="1"/>
</dbReference>
<reference evidence="6" key="1">
    <citation type="submission" date="2022-05" db="EMBL/GenBank/DDBJ databases">
        <authorList>
            <person name="Okamura Y."/>
        </authorList>
    </citation>
    <scope>NUCLEOTIDE SEQUENCE</scope>
</reference>
<sequence length="507" mass="57982">MAFAHILLYLTFILFCDSARILAVFPAPCHSHQLVFRPLTMELARQGHDVTVITPFPAFLNGTSPKNITEINIGSCIEKLMQKALVDDMKDAKDIYSQQVIAFDAAKNVFDIIMTELRDFVNSDQVFDLVLGEACARFTVVFSEIFKAPFIQVSSFGGTFDTFSIVGAPLHPLLYPLAVREKFKNLTVIDKLREIYEHYRLVKLYYDVEMAENEVARRHLGKGFPTMGELMKNVEIILLNVHPVWDSNRPVPPNLIYLGGLHLQEEKELAEELKAELDATKGVIYMSFGSTVRSSILSQEKIDIFLNVLAQLPYTVFWKWDMKVNNAPDNVIVRKWFPQADLLRHPKIKLFITQGGLQSIDEAIDAGVPMVGVPILWDQWYNVDKIVELEIGVMCDIRTSSKEDFKNAIETVLNNTRFKTNIEKLRDVINDQPQTSLQKAIWWIEHVIRHNGAKYLKSPAFDMSVTDYFEVYLIVSVIAVCLIIILILTFVIKYSMNILRNKKVKKD</sequence>
<dbReference type="SUPFAM" id="SSF53756">
    <property type="entry name" value="UDP-Glycosyltransferase/glycogen phosphorylase"/>
    <property type="match status" value="1"/>
</dbReference>
<accession>A0A9P0TNW4</accession>
<organism evidence="6 7">
    <name type="scientific">Pieris brassicae</name>
    <name type="common">White butterfly</name>
    <name type="synonym">Large white butterfly</name>
    <dbReference type="NCBI Taxonomy" id="7116"/>
    <lineage>
        <taxon>Eukaryota</taxon>
        <taxon>Metazoa</taxon>
        <taxon>Ecdysozoa</taxon>
        <taxon>Arthropoda</taxon>
        <taxon>Hexapoda</taxon>
        <taxon>Insecta</taxon>
        <taxon>Pterygota</taxon>
        <taxon>Neoptera</taxon>
        <taxon>Endopterygota</taxon>
        <taxon>Lepidoptera</taxon>
        <taxon>Glossata</taxon>
        <taxon>Ditrysia</taxon>
        <taxon>Papilionoidea</taxon>
        <taxon>Pieridae</taxon>
        <taxon>Pierinae</taxon>
        <taxon>Pieris</taxon>
    </lineage>
</organism>
<keyword evidence="3 4" id="KW-0808">Transferase</keyword>
<dbReference type="GO" id="GO:0016020">
    <property type="term" value="C:membrane"/>
    <property type="evidence" value="ECO:0007669"/>
    <property type="project" value="UniProtKB-SubCell"/>
</dbReference>
<keyword evidence="5" id="KW-0732">Signal</keyword>
<evidence type="ECO:0000313" key="6">
    <source>
        <dbReference type="EMBL" id="CAH4034379.1"/>
    </source>
</evidence>
<keyword evidence="5" id="KW-1133">Transmembrane helix</keyword>
<evidence type="ECO:0000256" key="3">
    <source>
        <dbReference type="ARBA" id="ARBA00022679"/>
    </source>
</evidence>
<feature type="chain" id="PRO_5040532227" description="UDP-glucuronosyltransferase" evidence="5">
    <location>
        <begin position="19"/>
        <end position="507"/>
    </location>
</feature>
<dbReference type="PROSITE" id="PS00375">
    <property type="entry name" value="UDPGT"/>
    <property type="match status" value="1"/>
</dbReference>
<evidence type="ECO:0000256" key="5">
    <source>
        <dbReference type="RuleBase" id="RU362059"/>
    </source>
</evidence>
<feature type="signal peptide" evidence="5">
    <location>
        <begin position="1"/>
        <end position="18"/>
    </location>
</feature>
<keyword evidence="5" id="KW-0812">Transmembrane</keyword>
<evidence type="ECO:0000256" key="1">
    <source>
        <dbReference type="ARBA" id="ARBA00009995"/>
    </source>
</evidence>
<keyword evidence="5" id="KW-0472">Membrane</keyword>
<evidence type="ECO:0000313" key="7">
    <source>
        <dbReference type="Proteomes" id="UP001152562"/>
    </source>
</evidence>
<keyword evidence="7" id="KW-1185">Reference proteome</keyword>
<dbReference type="GO" id="GO:0015020">
    <property type="term" value="F:glucuronosyltransferase activity"/>
    <property type="evidence" value="ECO:0007669"/>
    <property type="project" value="UniProtKB-EC"/>
</dbReference>
<evidence type="ECO:0000256" key="4">
    <source>
        <dbReference type="RuleBase" id="RU003718"/>
    </source>
</evidence>
<dbReference type="CDD" id="cd03784">
    <property type="entry name" value="GT1_Gtf-like"/>
    <property type="match status" value="1"/>
</dbReference>
<comment type="caution">
    <text evidence="6">The sequence shown here is derived from an EMBL/GenBank/DDBJ whole genome shotgun (WGS) entry which is preliminary data.</text>
</comment>
<dbReference type="EMBL" id="CALOZG010000040">
    <property type="protein sequence ID" value="CAH4034379.1"/>
    <property type="molecule type" value="Genomic_DNA"/>
</dbReference>
<proteinExistence type="inferred from homology"/>
<comment type="catalytic activity">
    <reaction evidence="5">
        <text>glucuronate acceptor + UDP-alpha-D-glucuronate = acceptor beta-D-glucuronoside + UDP + H(+)</text>
        <dbReference type="Rhea" id="RHEA:21032"/>
        <dbReference type="ChEBI" id="CHEBI:15378"/>
        <dbReference type="ChEBI" id="CHEBI:58052"/>
        <dbReference type="ChEBI" id="CHEBI:58223"/>
        <dbReference type="ChEBI" id="CHEBI:132367"/>
        <dbReference type="ChEBI" id="CHEBI:132368"/>
        <dbReference type="EC" id="2.4.1.17"/>
    </reaction>
</comment>
<name>A0A9P0TNW4_PIEBR</name>
<dbReference type="InterPro" id="IPR035595">
    <property type="entry name" value="UDP_glycos_trans_CS"/>
</dbReference>
<dbReference type="PANTHER" id="PTHR48043">
    <property type="entry name" value="EG:EG0003.4 PROTEIN-RELATED"/>
    <property type="match status" value="1"/>
</dbReference>
<dbReference type="EC" id="2.4.1.17" evidence="5"/>
<protein>
    <recommendedName>
        <fullName evidence="5">UDP-glucuronosyltransferase</fullName>
        <ecNumber evidence="5">2.4.1.17</ecNumber>
    </recommendedName>
</protein>
<comment type="similarity">
    <text evidence="1 4">Belongs to the UDP-glycosyltransferase family.</text>
</comment>
<dbReference type="Gene3D" id="3.40.50.2000">
    <property type="entry name" value="Glycogen Phosphorylase B"/>
    <property type="match status" value="2"/>
</dbReference>
<feature type="transmembrane region" description="Helical" evidence="5">
    <location>
        <begin position="471"/>
        <end position="492"/>
    </location>
</feature>
<comment type="subcellular location">
    <subcellularLocation>
        <location evidence="5">Membrane</location>
        <topology evidence="5">Single-pass membrane protein</topology>
    </subcellularLocation>
</comment>
<evidence type="ECO:0000256" key="2">
    <source>
        <dbReference type="ARBA" id="ARBA00022676"/>
    </source>
</evidence>
<dbReference type="InterPro" id="IPR050271">
    <property type="entry name" value="UDP-glycosyltransferase"/>
</dbReference>
<dbReference type="AlphaFoldDB" id="A0A9P0TNW4"/>